<keyword evidence="1" id="KW-0694">RNA-binding</keyword>
<dbReference type="Gene3D" id="3.30.70.330">
    <property type="match status" value="1"/>
</dbReference>
<organism evidence="3">
    <name type="scientific">Castor canadensis</name>
    <name type="common">American beaver</name>
    <dbReference type="NCBI Taxonomy" id="51338"/>
    <lineage>
        <taxon>Eukaryota</taxon>
        <taxon>Metazoa</taxon>
        <taxon>Chordata</taxon>
        <taxon>Craniata</taxon>
        <taxon>Vertebrata</taxon>
        <taxon>Euteleostomi</taxon>
        <taxon>Mammalia</taxon>
        <taxon>Eutheria</taxon>
        <taxon>Euarchontoglires</taxon>
        <taxon>Glires</taxon>
        <taxon>Rodentia</taxon>
        <taxon>Castorimorpha</taxon>
        <taxon>Castoridae</taxon>
        <taxon>Castor</taxon>
    </lineage>
</organism>
<evidence type="ECO:0000256" key="1">
    <source>
        <dbReference type="ARBA" id="ARBA00022884"/>
    </source>
</evidence>
<dbReference type="GO" id="GO:0003723">
    <property type="term" value="F:RNA binding"/>
    <property type="evidence" value="ECO:0007669"/>
    <property type="project" value="UniProtKB-KW"/>
</dbReference>
<evidence type="ECO:0000259" key="2">
    <source>
        <dbReference type="Pfam" id="PF08777"/>
    </source>
</evidence>
<feature type="domain" description="XRRM" evidence="2">
    <location>
        <begin position="6"/>
        <end position="74"/>
    </location>
</feature>
<dbReference type="Ensembl" id="ENSCCNT00000003229.1">
    <property type="protein sequence ID" value="ENSCCNP00000002409.1"/>
    <property type="gene ID" value="ENSCCNG00000002660.1"/>
</dbReference>
<dbReference type="Pfam" id="PF08777">
    <property type="entry name" value="RRM_3"/>
    <property type="match status" value="1"/>
</dbReference>
<protein>
    <recommendedName>
        <fullName evidence="2">XRRM domain-containing protein</fullName>
    </recommendedName>
</protein>
<proteinExistence type="predicted"/>
<dbReference type="AlphaFoldDB" id="A0A8C0VXH9"/>
<name>A0A8C0VXH9_CASCN</name>
<dbReference type="InterPro" id="IPR012677">
    <property type="entry name" value="Nucleotide-bd_a/b_plait_sf"/>
</dbReference>
<accession>A0A8C0VXH9</accession>
<evidence type="ECO:0000313" key="3">
    <source>
        <dbReference type="Ensembl" id="ENSCCNP00000002409.1"/>
    </source>
</evidence>
<sequence>MKLVLDTLATISEVIYVDLLEEDTECHARLKTPEAAQTHSWKVEVLSGYHEQRYWQKILVDRQAKLNQSWEKKRGTEKLMLKRLDWQRLNKQVNTLDFLNMIGKNYISLDT</sequence>
<reference evidence="3" key="1">
    <citation type="submission" date="2023-09" db="UniProtKB">
        <authorList>
            <consortium name="Ensembl"/>
        </authorList>
    </citation>
    <scope>IDENTIFICATION</scope>
</reference>
<dbReference type="InterPro" id="IPR014886">
    <property type="entry name" value="La_xRRM"/>
</dbReference>